<feature type="repeat" description="ANK" evidence="8">
    <location>
        <begin position="361"/>
        <end position="395"/>
    </location>
</feature>
<keyword evidence="4" id="KW-0677">Repeat</keyword>
<evidence type="ECO:0000313" key="11">
    <source>
        <dbReference type="RefSeq" id="XP_022239000.1"/>
    </source>
</evidence>
<proteinExistence type="predicted"/>
<evidence type="ECO:0000256" key="7">
    <source>
        <dbReference type="ARBA" id="ARBA00023298"/>
    </source>
</evidence>
<evidence type="ECO:0000256" key="6">
    <source>
        <dbReference type="ARBA" id="ARBA00023043"/>
    </source>
</evidence>
<keyword evidence="5" id="KW-0528">Neurotoxin</keyword>
<dbReference type="Pfam" id="PF00023">
    <property type="entry name" value="Ank"/>
    <property type="match status" value="1"/>
</dbReference>
<dbReference type="Gene3D" id="1.25.40.20">
    <property type="entry name" value="Ankyrin repeat-containing domain"/>
    <property type="match status" value="2"/>
</dbReference>
<dbReference type="Proteomes" id="UP000694941">
    <property type="component" value="Unplaced"/>
</dbReference>
<dbReference type="PROSITE" id="PS50088">
    <property type="entry name" value="ANK_REPEAT"/>
    <property type="match status" value="3"/>
</dbReference>
<feature type="repeat" description="ANK" evidence="8">
    <location>
        <begin position="328"/>
        <end position="360"/>
    </location>
</feature>
<keyword evidence="2" id="KW-0268">Exocytosis</keyword>
<evidence type="ECO:0000256" key="5">
    <source>
        <dbReference type="ARBA" id="ARBA00023028"/>
    </source>
</evidence>
<keyword evidence="7" id="KW-1053">Target membrane</keyword>
<dbReference type="Pfam" id="PF12796">
    <property type="entry name" value="Ank_2"/>
    <property type="match status" value="1"/>
</dbReference>
<evidence type="ECO:0000256" key="1">
    <source>
        <dbReference type="ARBA" id="ARBA00004175"/>
    </source>
</evidence>
<dbReference type="PANTHER" id="PTHR24171:SF8">
    <property type="entry name" value="BRCA1-ASSOCIATED RING DOMAIN PROTEIN 1"/>
    <property type="match status" value="1"/>
</dbReference>
<evidence type="ECO:0000256" key="8">
    <source>
        <dbReference type="PROSITE-ProRule" id="PRU00023"/>
    </source>
</evidence>
<evidence type="ECO:0000256" key="4">
    <source>
        <dbReference type="ARBA" id="ARBA00022737"/>
    </source>
</evidence>
<keyword evidence="5" id="KW-0638">Presynaptic neurotoxin</keyword>
<keyword evidence="9" id="KW-1133">Transmembrane helix</keyword>
<dbReference type="SMART" id="SM00248">
    <property type="entry name" value="ANK"/>
    <property type="match status" value="3"/>
</dbReference>
<protein>
    <submittedName>
        <fullName evidence="11">Uncharacterized protein LOC106457380</fullName>
    </submittedName>
</protein>
<name>A0ABM1S5U5_LIMPO</name>
<feature type="transmembrane region" description="Helical" evidence="9">
    <location>
        <begin position="330"/>
        <end position="349"/>
    </location>
</feature>
<keyword evidence="9" id="KW-0812">Transmembrane</keyword>
<keyword evidence="9" id="KW-0472">Membrane</keyword>
<dbReference type="PANTHER" id="PTHR24171">
    <property type="entry name" value="ANKYRIN REPEAT DOMAIN-CONTAINING PROTEIN 39-RELATED"/>
    <property type="match status" value="1"/>
</dbReference>
<evidence type="ECO:0000313" key="10">
    <source>
        <dbReference type="Proteomes" id="UP000694941"/>
    </source>
</evidence>
<reference evidence="11" key="1">
    <citation type="submission" date="2025-08" db="UniProtKB">
        <authorList>
            <consortium name="RefSeq"/>
        </authorList>
    </citation>
    <scope>IDENTIFICATION</scope>
    <source>
        <tissue evidence="11">Muscle</tissue>
    </source>
</reference>
<gene>
    <name evidence="11" type="primary">LOC106457380</name>
</gene>
<organism evidence="10 11">
    <name type="scientific">Limulus polyphemus</name>
    <name type="common">Atlantic horseshoe crab</name>
    <dbReference type="NCBI Taxonomy" id="6850"/>
    <lineage>
        <taxon>Eukaryota</taxon>
        <taxon>Metazoa</taxon>
        <taxon>Ecdysozoa</taxon>
        <taxon>Arthropoda</taxon>
        <taxon>Chelicerata</taxon>
        <taxon>Merostomata</taxon>
        <taxon>Xiphosura</taxon>
        <taxon>Limulidae</taxon>
        <taxon>Limulus</taxon>
    </lineage>
</organism>
<evidence type="ECO:0000256" key="9">
    <source>
        <dbReference type="SAM" id="Phobius"/>
    </source>
</evidence>
<dbReference type="PROSITE" id="PS50297">
    <property type="entry name" value="ANK_REP_REGION"/>
    <property type="match status" value="3"/>
</dbReference>
<keyword evidence="10" id="KW-1185">Reference proteome</keyword>
<feature type="repeat" description="ANK" evidence="8">
    <location>
        <begin position="198"/>
        <end position="227"/>
    </location>
</feature>
<keyword evidence="5" id="KW-0800">Toxin</keyword>
<dbReference type="InterPro" id="IPR036770">
    <property type="entry name" value="Ankyrin_rpt-contain_sf"/>
</dbReference>
<dbReference type="InterPro" id="IPR002110">
    <property type="entry name" value="Ankyrin_rpt"/>
</dbReference>
<evidence type="ECO:0000256" key="3">
    <source>
        <dbReference type="ARBA" id="ARBA00022537"/>
    </source>
</evidence>
<evidence type="ECO:0000256" key="2">
    <source>
        <dbReference type="ARBA" id="ARBA00022483"/>
    </source>
</evidence>
<keyword evidence="3" id="KW-1052">Target cell membrane</keyword>
<dbReference type="SUPFAM" id="SSF48403">
    <property type="entry name" value="Ankyrin repeat"/>
    <property type="match status" value="1"/>
</dbReference>
<comment type="subcellular location">
    <subcellularLocation>
        <location evidence="1">Target cell membrane</location>
    </subcellularLocation>
</comment>
<keyword evidence="6 8" id="KW-0040">ANK repeat</keyword>
<dbReference type="RefSeq" id="XP_022239000.1">
    <property type="nucleotide sequence ID" value="XM_022383292.1"/>
</dbReference>
<dbReference type="GeneID" id="106457380"/>
<accession>A0ABM1S5U5</accession>
<sequence length="445" mass="49103">MATSSTNHTVEVPENDTMNRCQKTYQGEDFPFFHFDHSTSITSATQQPLRLPGYSHSFEKNLSELGTDAEAKVTVSSSLHSLGSLVGYLGSNLPSGRFAENNSLDSSINDLSFEAEQLERAIRQNDTSFVRRMLELHHARFPVNLHGSILDKSSCGSQSHCVSQDVDILLRKSQTLLDRFDRRESLSTDQESPLVFSNALHLAIEHNSLDVARLLLKYGVDPNEKGVLPTDADLRGSHCVVSSDDESMDEQRKCGTVIDSGVAQFLLSSNPSLHSDLAKEQPFLISTHPTTKLFVTRTNLLSHERTVFVSSDGKDVFYEEVYTRETLYNLPPLFLAVVLGYANLVYLLLKFGATVNVQDEYGVTPLHLAVSRNRVSWQCIHVLLEGGAKITTGNSQGISPCDLSEVDLVHLQRSLIEGALSCLTAHPTQKGSGNSFSEESVSTNR</sequence>